<gene>
    <name evidence="11" type="primary">si:ch211-266g18.6</name>
</gene>
<dbReference type="PANTHER" id="PTHR45716:SF3">
    <property type="entry name" value="SYNAPTOTAGMIN-LIKE PROTEIN 1"/>
    <property type="match status" value="1"/>
</dbReference>
<evidence type="ECO:0000256" key="1">
    <source>
        <dbReference type="ARBA" id="ARBA00004184"/>
    </source>
</evidence>
<evidence type="ECO:0000256" key="7">
    <source>
        <dbReference type="ARBA" id="ARBA00023136"/>
    </source>
</evidence>
<evidence type="ECO:0000313" key="11">
    <source>
        <dbReference type="Ensembl" id="ENSSTUP00000054570.1"/>
    </source>
</evidence>
<dbReference type="OMA" id="PKVNSIY"/>
<dbReference type="GO" id="GO:0070382">
    <property type="term" value="C:exocytic vesicle"/>
    <property type="evidence" value="ECO:0007669"/>
    <property type="project" value="TreeGrafter"/>
</dbReference>
<dbReference type="GO" id="GO:0006887">
    <property type="term" value="P:exocytosis"/>
    <property type="evidence" value="ECO:0007669"/>
    <property type="project" value="UniProtKB-KW"/>
</dbReference>
<dbReference type="Pfam" id="PF00168">
    <property type="entry name" value="C2"/>
    <property type="match status" value="2"/>
</dbReference>
<keyword evidence="6" id="KW-0677">Repeat</keyword>
<evidence type="ECO:0000256" key="5">
    <source>
        <dbReference type="ARBA" id="ARBA00022553"/>
    </source>
</evidence>
<keyword evidence="5" id="KW-0597">Phosphoprotein</keyword>
<feature type="domain" description="C2" evidence="10">
    <location>
        <begin position="159"/>
        <end position="279"/>
    </location>
</feature>
<dbReference type="PROSITE" id="PS50004">
    <property type="entry name" value="C2"/>
    <property type="match status" value="2"/>
</dbReference>
<evidence type="ECO:0000256" key="2">
    <source>
        <dbReference type="ARBA" id="ARBA00004236"/>
    </source>
</evidence>
<evidence type="ECO:0000256" key="3">
    <source>
        <dbReference type="ARBA" id="ARBA00022475"/>
    </source>
</evidence>
<accession>A0A674A687</accession>
<keyword evidence="3" id="KW-1003">Cell membrane</keyword>
<protein>
    <recommendedName>
        <fullName evidence="8">Synaptotagmin-like protein 1</fullName>
    </recommendedName>
    <alternativeName>
        <fullName evidence="9">Exophilin-7</fullName>
    </alternativeName>
</protein>
<reference evidence="11" key="1">
    <citation type="submission" date="2025-08" db="UniProtKB">
        <authorList>
            <consortium name="Ensembl"/>
        </authorList>
    </citation>
    <scope>IDENTIFICATION</scope>
</reference>
<dbReference type="CDD" id="cd04020">
    <property type="entry name" value="C2B_SLP_1-2-3-4"/>
    <property type="match status" value="1"/>
</dbReference>
<evidence type="ECO:0000256" key="6">
    <source>
        <dbReference type="ARBA" id="ARBA00022737"/>
    </source>
</evidence>
<dbReference type="InterPro" id="IPR035892">
    <property type="entry name" value="C2_domain_sf"/>
</dbReference>
<evidence type="ECO:0000259" key="10">
    <source>
        <dbReference type="PROSITE" id="PS50004"/>
    </source>
</evidence>
<evidence type="ECO:0000256" key="9">
    <source>
        <dbReference type="ARBA" id="ARBA00075525"/>
    </source>
</evidence>
<dbReference type="Gene3D" id="2.60.40.150">
    <property type="entry name" value="C2 domain"/>
    <property type="match status" value="2"/>
</dbReference>
<reference evidence="11" key="2">
    <citation type="submission" date="2025-09" db="UniProtKB">
        <authorList>
            <consortium name="Ensembl"/>
        </authorList>
    </citation>
    <scope>IDENTIFICATION</scope>
</reference>
<comment type="subcellular location">
    <subcellularLocation>
        <location evidence="2">Cell membrane</location>
    </subcellularLocation>
    <subcellularLocation>
        <location evidence="1">Endomembrane system</location>
        <topology evidence="1">Peripheral membrane protein</topology>
    </subcellularLocation>
</comment>
<dbReference type="PANTHER" id="PTHR45716">
    <property type="entry name" value="BITESIZE, ISOFORM I"/>
    <property type="match status" value="1"/>
</dbReference>
<organism evidence="11 12">
    <name type="scientific">Salmo trutta</name>
    <name type="common">Brown trout</name>
    <dbReference type="NCBI Taxonomy" id="8032"/>
    <lineage>
        <taxon>Eukaryota</taxon>
        <taxon>Metazoa</taxon>
        <taxon>Chordata</taxon>
        <taxon>Craniata</taxon>
        <taxon>Vertebrata</taxon>
        <taxon>Euteleostomi</taxon>
        <taxon>Actinopterygii</taxon>
        <taxon>Neopterygii</taxon>
        <taxon>Teleostei</taxon>
        <taxon>Protacanthopterygii</taxon>
        <taxon>Salmoniformes</taxon>
        <taxon>Salmonidae</taxon>
        <taxon>Salmoninae</taxon>
        <taxon>Salmo</taxon>
    </lineage>
</organism>
<proteinExistence type="predicted"/>
<keyword evidence="4" id="KW-0268">Exocytosis</keyword>
<dbReference type="GeneTree" id="ENSGT00940000155843"/>
<name>A0A674A687_SALTR</name>
<dbReference type="AlphaFoldDB" id="A0A674A687"/>
<dbReference type="InterPro" id="IPR000008">
    <property type="entry name" value="C2_dom"/>
</dbReference>
<feature type="domain" description="C2" evidence="10">
    <location>
        <begin position="18"/>
        <end position="140"/>
    </location>
</feature>
<dbReference type="SMART" id="SM00239">
    <property type="entry name" value="C2"/>
    <property type="match status" value="2"/>
</dbReference>
<dbReference type="Ensembl" id="ENSSTUT00000057068.1">
    <property type="protein sequence ID" value="ENSSTUP00000054570.1"/>
    <property type="gene ID" value="ENSSTUG00000023065.1"/>
</dbReference>
<dbReference type="SUPFAM" id="SSF49562">
    <property type="entry name" value="C2 domain (Calcium/lipid-binding domain, CaLB)"/>
    <property type="match status" value="2"/>
</dbReference>
<sequence length="314" mass="35946">MSLSCPLVSAGDFGSVTVQGAVEFSLRYRNAEELIVTVEQCQDLAYANPRKQRTDPYVKTYLHPDKSRHSKKKTSVKKHTINPVFGGETLKYKMTMDDLKGRTLNLSVWHNDSRGRNVFLGQVDIDLKTWDWGHETLTWYNLQPKVNSIYCIKVVEFIQKETPRGSLVHCLPGVEVHVWLKEARELRKLKPQGVDSFVKCYMLPDTSKKSRQKTRVVKKSQKPVYNHAMVYDGFCAGEVKEACCELTVWDHNKLSNQFLGGVRLSLGTGQSYGKNVDWMESVNEEIKLWENMLSSPDAWVEGEIPLRSSMTPRK</sequence>
<evidence type="ECO:0000256" key="8">
    <source>
        <dbReference type="ARBA" id="ARBA00072163"/>
    </source>
</evidence>
<dbReference type="FunFam" id="2.60.40.150:FF:000006">
    <property type="entry name" value="Synaptotagmin-like 5, isoform CRA_a"/>
    <property type="match status" value="1"/>
</dbReference>
<keyword evidence="7" id="KW-0472">Membrane</keyword>
<dbReference type="GO" id="GO:0005886">
    <property type="term" value="C:plasma membrane"/>
    <property type="evidence" value="ECO:0007669"/>
    <property type="project" value="UniProtKB-SubCell"/>
</dbReference>
<evidence type="ECO:0000313" key="12">
    <source>
        <dbReference type="Proteomes" id="UP000472277"/>
    </source>
</evidence>
<dbReference type="FunFam" id="2.60.40.150:FF:000108">
    <property type="entry name" value="Synaptotagmin like 1"/>
    <property type="match status" value="1"/>
</dbReference>
<dbReference type="GO" id="GO:0042043">
    <property type="term" value="F:neurexin family protein binding"/>
    <property type="evidence" value="ECO:0007669"/>
    <property type="project" value="TreeGrafter"/>
</dbReference>
<dbReference type="InterPro" id="IPR043567">
    <property type="entry name" value="SYTL1-5_C2B"/>
</dbReference>
<keyword evidence="12" id="KW-1185">Reference proteome</keyword>
<evidence type="ECO:0000256" key="4">
    <source>
        <dbReference type="ARBA" id="ARBA00022483"/>
    </source>
</evidence>
<dbReference type="Proteomes" id="UP000472277">
    <property type="component" value="Chromosome 25"/>
</dbReference>